<keyword evidence="3" id="KW-0560">Oxidoreductase</keyword>
<dbReference type="InterPro" id="IPR011032">
    <property type="entry name" value="GroES-like_sf"/>
</dbReference>
<proteinExistence type="predicted"/>
<keyword evidence="2" id="KW-0862">Zinc</keyword>
<evidence type="ECO:0000256" key="1">
    <source>
        <dbReference type="ARBA" id="ARBA00022723"/>
    </source>
</evidence>
<evidence type="ECO:0000259" key="4">
    <source>
        <dbReference type="Pfam" id="PF08240"/>
    </source>
</evidence>
<sequence>MADAGLTLASRSGLFSQAGEHSPVLKNIKSKGYAAKDTSDKLSLWKFERRPVGDNDILIDVKFASICHSDIHQLKGDWGRHQYPQVPGHEIAGIVAAVGRNVTKFEVENKIFLQIQITKAADENDAWDKVTDKKARYRFVIDAATI</sequence>
<dbReference type="EMBL" id="VBSN01000049">
    <property type="protein sequence ID" value="KAA6438712.1"/>
    <property type="molecule type" value="Genomic_DNA"/>
</dbReference>
<accession>A0A5M8QXH2</accession>
<dbReference type="GO" id="GO:0008270">
    <property type="term" value="F:zinc ion binding"/>
    <property type="evidence" value="ECO:0007669"/>
    <property type="project" value="InterPro"/>
</dbReference>
<dbReference type="GO" id="GO:0016616">
    <property type="term" value="F:oxidoreductase activity, acting on the CH-OH group of donors, NAD or NADP as acceptor"/>
    <property type="evidence" value="ECO:0007669"/>
    <property type="project" value="InterPro"/>
</dbReference>
<dbReference type="InterPro" id="IPR047109">
    <property type="entry name" value="CAD-like"/>
</dbReference>
<dbReference type="InterPro" id="IPR013154">
    <property type="entry name" value="ADH-like_N"/>
</dbReference>
<evidence type="ECO:0000256" key="3">
    <source>
        <dbReference type="ARBA" id="ARBA00023002"/>
    </source>
</evidence>
<evidence type="ECO:0000313" key="6">
    <source>
        <dbReference type="Proteomes" id="UP000323994"/>
    </source>
</evidence>
<dbReference type="Gene3D" id="3.90.180.10">
    <property type="entry name" value="Medium-chain alcohol dehydrogenases, catalytic domain"/>
    <property type="match status" value="1"/>
</dbReference>
<reference evidence="5 6" key="1">
    <citation type="submission" date="2019-05" db="EMBL/GenBank/DDBJ databases">
        <authorList>
            <person name="Qu J.-H."/>
        </authorList>
    </citation>
    <scope>NUCLEOTIDE SEQUENCE [LARGE SCALE GENOMIC DNA]</scope>
    <source>
        <strain evidence="5 6">NS28</strain>
    </source>
</reference>
<keyword evidence="1" id="KW-0479">Metal-binding</keyword>
<dbReference type="Pfam" id="PF08240">
    <property type="entry name" value="ADH_N"/>
    <property type="match status" value="1"/>
</dbReference>
<dbReference type="InterPro" id="IPR002328">
    <property type="entry name" value="ADH_Zn_CS"/>
</dbReference>
<dbReference type="Proteomes" id="UP000323994">
    <property type="component" value="Unassembled WGS sequence"/>
</dbReference>
<dbReference type="AlphaFoldDB" id="A0A5M8QXH2"/>
<dbReference type="PANTHER" id="PTHR42683">
    <property type="entry name" value="ALDEHYDE REDUCTASE"/>
    <property type="match status" value="1"/>
</dbReference>
<comment type="caution">
    <text evidence="5">The sequence shown here is derived from an EMBL/GenBank/DDBJ whole genome shotgun (WGS) entry which is preliminary data.</text>
</comment>
<protein>
    <submittedName>
        <fullName evidence="5">Alcohol dehydrogenase catalytic domain-containing protein</fullName>
    </submittedName>
</protein>
<dbReference type="SUPFAM" id="SSF50129">
    <property type="entry name" value="GroES-like"/>
    <property type="match status" value="1"/>
</dbReference>
<dbReference type="OrthoDB" id="9806940at2"/>
<evidence type="ECO:0000256" key="2">
    <source>
        <dbReference type="ARBA" id="ARBA00022833"/>
    </source>
</evidence>
<name>A0A5M8QXH2_9BACT</name>
<keyword evidence="6" id="KW-1185">Reference proteome</keyword>
<dbReference type="PROSITE" id="PS00059">
    <property type="entry name" value="ADH_ZINC"/>
    <property type="match status" value="1"/>
</dbReference>
<gene>
    <name evidence="5" type="ORF">FEM33_16715</name>
</gene>
<organism evidence="5 6">
    <name type="scientific">Dyadobacter flavalbus</name>
    <dbReference type="NCBI Taxonomy" id="2579942"/>
    <lineage>
        <taxon>Bacteria</taxon>
        <taxon>Pseudomonadati</taxon>
        <taxon>Bacteroidota</taxon>
        <taxon>Cytophagia</taxon>
        <taxon>Cytophagales</taxon>
        <taxon>Spirosomataceae</taxon>
        <taxon>Dyadobacter</taxon>
    </lineage>
</organism>
<evidence type="ECO:0000313" key="5">
    <source>
        <dbReference type="EMBL" id="KAA6438712.1"/>
    </source>
</evidence>
<feature type="domain" description="Alcohol dehydrogenase-like N-terminal" evidence="4">
    <location>
        <begin position="53"/>
        <end position="116"/>
    </location>
</feature>